<dbReference type="RefSeq" id="WP_289998094.1">
    <property type="nucleotide sequence ID" value="NZ_JAUEPH010000001.1"/>
</dbReference>
<comment type="caution">
    <text evidence="3">The sequence shown here is derived from an EMBL/GenBank/DDBJ whole genome shotgun (WGS) entry which is preliminary data.</text>
</comment>
<dbReference type="Proteomes" id="UP001171916">
    <property type="component" value="Unassembled WGS sequence"/>
</dbReference>
<accession>A0ABT7Y7Q3</accession>
<dbReference type="EMBL" id="JAUEPH010000001">
    <property type="protein sequence ID" value="MDN3202551.1"/>
    <property type="molecule type" value="Genomic_DNA"/>
</dbReference>
<feature type="compositionally biased region" description="Polar residues" evidence="1">
    <location>
        <begin position="28"/>
        <end position="41"/>
    </location>
</feature>
<evidence type="ECO:0000256" key="1">
    <source>
        <dbReference type="SAM" id="MobiDB-lite"/>
    </source>
</evidence>
<reference evidence="3" key="1">
    <citation type="submission" date="2023-06" db="EMBL/GenBank/DDBJ databases">
        <title>Robiginitalea aurantiacus sp. nov. and Algoriphagus sediminis sp. nov., isolated from coastal sediment.</title>
        <authorList>
            <person name="Zhou Z.Y."/>
            <person name="An J."/>
            <person name="Jia Y.W."/>
            <person name="Du Z.J."/>
        </authorList>
    </citation>
    <scope>NUCLEOTIDE SEQUENCE</scope>
    <source>
        <strain evidence="3">C2-7</strain>
    </source>
</reference>
<sequence length="83" mass="9324">MTGGAGFSKAASDSFRENRNLGKIRQKGTGNSANARENATNPSDLAENIEILNKKRDQERRIRWLIPLIFMIVFVLVMILATF</sequence>
<name>A0ABT7Y7Q3_9BACT</name>
<evidence type="ECO:0008006" key="5">
    <source>
        <dbReference type="Google" id="ProtNLM"/>
    </source>
</evidence>
<keyword evidence="2" id="KW-0472">Membrane</keyword>
<organism evidence="3 4">
    <name type="scientific">Algoriphagus sediminis</name>
    <dbReference type="NCBI Taxonomy" id="3057113"/>
    <lineage>
        <taxon>Bacteria</taxon>
        <taxon>Pseudomonadati</taxon>
        <taxon>Bacteroidota</taxon>
        <taxon>Cytophagia</taxon>
        <taxon>Cytophagales</taxon>
        <taxon>Cyclobacteriaceae</taxon>
        <taxon>Algoriphagus</taxon>
    </lineage>
</organism>
<evidence type="ECO:0000313" key="4">
    <source>
        <dbReference type="Proteomes" id="UP001171916"/>
    </source>
</evidence>
<keyword evidence="2" id="KW-0812">Transmembrane</keyword>
<feature type="transmembrane region" description="Helical" evidence="2">
    <location>
        <begin position="64"/>
        <end position="82"/>
    </location>
</feature>
<evidence type="ECO:0000313" key="3">
    <source>
        <dbReference type="EMBL" id="MDN3202551.1"/>
    </source>
</evidence>
<gene>
    <name evidence="3" type="ORF">QVH07_00260</name>
</gene>
<evidence type="ECO:0000256" key="2">
    <source>
        <dbReference type="SAM" id="Phobius"/>
    </source>
</evidence>
<feature type="region of interest" description="Disordered" evidence="1">
    <location>
        <begin position="1"/>
        <end position="41"/>
    </location>
</feature>
<proteinExistence type="predicted"/>
<keyword evidence="2" id="KW-1133">Transmembrane helix</keyword>
<keyword evidence="4" id="KW-1185">Reference proteome</keyword>
<protein>
    <recommendedName>
        <fullName evidence="5">Riboflavin synthase subunit beta</fullName>
    </recommendedName>
</protein>